<dbReference type="NCBIfam" id="TIGR00229">
    <property type="entry name" value="sensory_box"/>
    <property type="match status" value="1"/>
</dbReference>
<dbReference type="SUPFAM" id="SSF47384">
    <property type="entry name" value="Homodimeric domain of signal transducing histidine kinase"/>
    <property type="match status" value="1"/>
</dbReference>
<dbReference type="PRINTS" id="PR00344">
    <property type="entry name" value="BCTRLSENSOR"/>
</dbReference>
<dbReference type="Gene3D" id="3.30.565.10">
    <property type="entry name" value="Histidine kinase-like ATPase, C-terminal domain"/>
    <property type="match status" value="1"/>
</dbReference>
<keyword evidence="7 13" id="KW-0418">Kinase</keyword>
<dbReference type="CDD" id="cd00082">
    <property type="entry name" value="HisKA"/>
    <property type="match status" value="1"/>
</dbReference>
<evidence type="ECO:0000256" key="10">
    <source>
        <dbReference type="SAM" id="Phobius"/>
    </source>
</evidence>
<evidence type="ECO:0000256" key="6">
    <source>
        <dbReference type="ARBA" id="ARBA00022741"/>
    </source>
</evidence>
<keyword evidence="8" id="KW-0067">ATP-binding</keyword>
<evidence type="ECO:0000256" key="7">
    <source>
        <dbReference type="ARBA" id="ARBA00022777"/>
    </source>
</evidence>
<evidence type="ECO:0000259" key="12">
    <source>
        <dbReference type="PROSITE" id="PS50113"/>
    </source>
</evidence>
<dbReference type="SMART" id="SM00388">
    <property type="entry name" value="HisKA"/>
    <property type="match status" value="1"/>
</dbReference>
<dbReference type="SUPFAM" id="SSF55874">
    <property type="entry name" value="ATPase domain of HSP90 chaperone/DNA topoisomerase II/histidine kinase"/>
    <property type="match status" value="1"/>
</dbReference>
<dbReference type="Proteomes" id="UP000253314">
    <property type="component" value="Unassembled WGS sequence"/>
</dbReference>
<dbReference type="Gene3D" id="1.10.287.130">
    <property type="match status" value="1"/>
</dbReference>
<comment type="catalytic activity">
    <reaction evidence="1">
        <text>ATP + protein L-histidine = ADP + protein N-phospho-L-histidine.</text>
        <dbReference type="EC" id="2.7.13.3"/>
    </reaction>
</comment>
<evidence type="ECO:0000256" key="2">
    <source>
        <dbReference type="ARBA" id="ARBA00004651"/>
    </source>
</evidence>
<evidence type="ECO:0000256" key="8">
    <source>
        <dbReference type="ARBA" id="ARBA00022840"/>
    </source>
</evidence>
<dbReference type="EC" id="2.7.13.3" evidence="3"/>
<keyword evidence="10" id="KW-0472">Membrane</keyword>
<dbReference type="Gene3D" id="3.30.450.20">
    <property type="entry name" value="PAS domain"/>
    <property type="match status" value="1"/>
</dbReference>
<organism evidence="13 14">
    <name type="scientific">Bacillus taeanensis</name>
    <dbReference type="NCBI Taxonomy" id="273032"/>
    <lineage>
        <taxon>Bacteria</taxon>
        <taxon>Bacillati</taxon>
        <taxon>Bacillota</taxon>
        <taxon>Bacilli</taxon>
        <taxon>Bacillales</taxon>
        <taxon>Bacillaceae</taxon>
        <taxon>Bacillus</taxon>
    </lineage>
</organism>
<evidence type="ECO:0000313" key="13">
    <source>
        <dbReference type="EMBL" id="RBW68191.1"/>
    </source>
</evidence>
<feature type="domain" description="PAC" evidence="12">
    <location>
        <begin position="266"/>
        <end position="318"/>
    </location>
</feature>
<dbReference type="OrthoDB" id="9815750at2"/>
<keyword evidence="5" id="KW-0808">Transferase</keyword>
<proteinExistence type="predicted"/>
<feature type="transmembrane region" description="Helical" evidence="10">
    <location>
        <begin position="119"/>
        <end position="143"/>
    </location>
</feature>
<evidence type="ECO:0000259" key="11">
    <source>
        <dbReference type="PROSITE" id="PS50109"/>
    </source>
</evidence>
<dbReference type="CDD" id="cd00130">
    <property type="entry name" value="PAS"/>
    <property type="match status" value="1"/>
</dbReference>
<sequence>MKENATAKSLVKEENRSLKFFLILFYVISIGYDAFYYYFTPLYINPSYKIGYPEKGHLGIWTHIIQFAILPLAFYLVKNHKIFSIKYLYFYTYLILSTINDMLNFYYSGAFENGNIVELIIILFSPIFVNKHFFWTVSIGIIGKYGIEGLVIQDTTVLIPIIILSTLSAAAYILLSRFHSYTLTISESEKQLRTLMNALPDSVVLKDEAGHWVEANKKTIEFFSIDSHFYKGKTDQELAENSFHYKSIFENAEHTDHLLGHDKLEVTFEKTVMDMEGTEQTYEITTVPMFKEDGQRKGTIVVTRDITERKKTEELLVQSEKLSAVGELAAGLSHEIKNPLTSLKGFTQMMKAKAVGDDVFHLSIMESELERIQSIVNEFLMLAKPQKTNYQENNLEELFQHVIFLLKTQASSQNITINYEQDETVSPVHCDGNQLKQVFINIIKNATEAMPNGGNIDISIKKREDHTLIRIKDDGTGIPQDVLSKLGEPFYTTKETGTGLGLMICFRIIEQHNGNISIESEEGNGTTFEIELPVM</sequence>
<comment type="subcellular location">
    <subcellularLocation>
        <location evidence="2">Cell membrane</location>
        <topology evidence="2">Multi-pass membrane protein</topology>
    </subcellularLocation>
</comment>
<dbReference type="PANTHER" id="PTHR43065">
    <property type="entry name" value="SENSOR HISTIDINE KINASE"/>
    <property type="match status" value="1"/>
</dbReference>
<feature type="transmembrane region" description="Helical" evidence="10">
    <location>
        <begin position="155"/>
        <end position="175"/>
    </location>
</feature>
<evidence type="ECO:0000256" key="3">
    <source>
        <dbReference type="ARBA" id="ARBA00012438"/>
    </source>
</evidence>
<evidence type="ECO:0000256" key="4">
    <source>
        <dbReference type="ARBA" id="ARBA00022553"/>
    </source>
</evidence>
<name>A0A366XW69_9BACI</name>
<comment type="caution">
    <text evidence="13">The sequence shown here is derived from an EMBL/GenBank/DDBJ whole genome shotgun (WGS) entry which is preliminary data.</text>
</comment>
<dbReference type="PROSITE" id="PS50109">
    <property type="entry name" value="HIS_KIN"/>
    <property type="match status" value="1"/>
</dbReference>
<dbReference type="PROSITE" id="PS50113">
    <property type="entry name" value="PAC"/>
    <property type="match status" value="1"/>
</dbReference>
<dbReference type="CDD" id="cd00075">
    <property type="entry name" value="HATPase"/>
    <property type="match status" value="1"/>
</dbReference>
<dbReference type="SMART" id="SM00387">
    <property type="entry name" value="HATPase_c"/>
    <property type="match status" value="1"/>
</dbReference>
<keyword evidence="4" id="KW-0597">Phosphoprotein</keyword>
<keyword evidence="6" id="KW-0547">Nucleotide-binding</keyword>
<dbReference type="InterPro" id="IPR048436">
    <property type="entry name" value="MASE12"/>
</dbReference>
<dbReference type="InterPro" id="IPR036097">
    <property type="entry name" value="HisK_dim/P_sf"/>
</dbReference>
<dbReference type="FunFam" id="3.30.565.10:FF:000006">
    <property type="entry name" value="Sensor histidine kinase WalK"/>
    <property type="match status" value="1"/>
</dbReference>
<feature type="domain" description="Histidine kinase" evidence="11">
    <location>
        <begin position="331"/>
        <end position="535"/>
    </location>
</feature>
<gene>
    <name evidence="13" type="ORF">DS031_18420</name>
</gene>
<evidence type="ECO:0000256" key="1">
    <source>
        <dbReference type="ARBA" id="ARBA00000085"/>
    </source>
</evidence>
<dbReference type="InterPro" id="IPR005467">
    <property type="entry name" value="His_kinase_dom"/>
</dbReference>
<dbReference type="GO" id="GO:0005886">
    <property type="term" value="C:plasma membrane"/>
    <property type="evidence" value="ECO:0007669"/>
    <property type="project" value="UniProtKB-SubCell"/>
</dbReference>
<feature type="transmembrane region" description="Helical" evidence="10">
    <location>
        <begin position="88"/>
        <end position="107"/>
    </location>
</feature>
<keyword evidence="10" id="KW-0812">Transmembrane</keyword>
<dbReference type="InterPro" id="IPR000014">
    <property type="entry name" value="PAS"/>
</dbReference>
<evidence type="ECO:0000256" key="5">
    <source>
        <dbReference type="ARBA" id="ARBA00022679"/>
    </source>
</evidence>
<keyword evidence="10" id="KW-1133">Transmembrane helix</keyword>
<dbReference type="InterPro" id="IPR003594">
    <property type="entry name" value="HATPase_dom"/>
</dbReference>
<dbReference type="InterPro" id="IPR003661">
    <property type="entry name" value="HisK_dim/P_dom"/>
</dbReference>
<reference evidence="13 14" key="1">
    <citation type="submission" date="2018-07" db="EMBL/GenBank/DDBJ databases">
        <title>Lottiidibacillus patelloidae gen. nov., sp. nov., isolated from the intestinal tract of a marine limpet and the reclassification of B. taeanensis BH030017T, B. algicola KMM 3737T and B. hwajinpoensis SW-72T as genus Lottiidibacillus.</title>
        <authorList>
            <person name="Liu R."/>
            <person name="Huang Z."/>
        </authorList>
    </citation>
    <scope>NUCLEOTIDE SEQUENCE [LARGE SCALE GENOMIC DNA]</scope>
    <source>
        <strain evidence="13 14">BH030017</strain>
    </source>
</reference>
<dbReference type="InterPro" id="IPR035965">
    <property type="entry name" value="PAS-like_dom_sf"/>
</dbReference>
<dbReference type="Pfam" id="PF00512">
    <property type="entry name" value="HisKA"/>
    <property type="match status" value="1"/>
</dbReference>
<protein>
    <recommendedName>
        <fullName evidence="3">histidine kinase</fullName>
        <ecNumber evidence="3">2.7.13.3</ecNumber>
    </recommendedName>
</protein>
<dbReference type="RefSeq" id="WP_113807525.1">
    <property type="nucleotide sequence ID" value="NZ_QOCW01000024.1"/>
</dbReference>
<dbReference type="InterPro" id="IPR000700">
    <property type="entry name" value="PAS-assoc_C"/>
</dbReference>
<dbReference type="GO" id="GO:0000155">
    <property type="term" value="F:phosphorelay sensor kinase activity"/>
    <property type="evidence" value="ECO:0007669"/>
    <property type="project" value="InterPro"/>
</dbReference>
<accession>A0A366XW69</accession>
<dbReference type="PANTHER" id="PTHR43065:SF34">
    <property type="entry name" value="SPORULATION KINASE A"/>
    <property type="match status" value="1"/>
</dbReference>
<feature type="transmembrane region" description="Helical" evidence="10">
    <location>
        <begin position="20"/>
        <end position="38"/>
    </location>
</feature>
<evidence type="ECO:0000313" key="14">
    <source>
        <dbReference type="Proteomes" id="UP000253314"/>
    </source>
</evidence>
<dbReference type="SUPFAM" id="SSF55785">
    <property type="entry name" value="PYP-like sensor domain (PAS domain)"/>
    <property type="match status" value="1"/>
</dbReference>
<dbReference type="Pfam" id="PF20971">
    <property type="entry name" value="MASE12"/>
    <property type="match status" value="1"/>
</dbReference>
<dbReference type="InterPro" id="IPR004358">
    <property type="entry name" value="Sig_transdc_His_kin-like_C"/>
</dbReference>
<keyword evidence="14" id="KW-1185">Reference proteome</keyword>
<feature type="transmembrane region" description="Helical" evidence="10">
    <location>
        <begin position="58"/>
        <end position="76"/>
    </location>
</feature>
<dbReference type="Pfam" id="PF02518">
    <property type="entry name" value="HATPase_c"/>
    <property type="match status" value="1"/>
</dbReference>
<evidence type="ECO:0000256" key="9">
    <source>
        <dbReference type="ARBA" id="ARBA00023012"/>
    </source>
</evidence>
<dbReference type="GO" id="GO:0005524">
    <property type="term" value="F:ATP binding"/>
    <property type="evidence" value="ECO:0007669"/>
    <property type="project" value="UniProtKB-KW"/>
</dbReference>
<dbReference type="EMBL" id="QOCW01000024">
    <property type="protein sequence ID" value="RBW68191.1"/>
    <property type="molecule type" value="Genomic_DNA"/>
</dbReference>
<dbReference type="InterPro" id="IPR036890">
    <property type="entry name" value="HATPase_C_sf"/>
</dbReference>
<keyword evidence="9" id="KW-0902">Two-component regulatory system</keyword>
<dbReference type="Pfam" id="PF08448">
    <property type="entry name" value="PAS_4"/>
    <property type="match status" value="1"/>
</dbReference>
<dbReference type="InterPro" id="IPR013656">
    <property type="entry name" value="PAS_4"/>
</dbReference>
<dbReference type="AlphaFoldDB" id="A0A366XW69"/>